<dbReference type="CDD" id="cd06661">
    <property type="entry name" value="GGCT_like"/>
    <property type="match status" value="1"/>
</dbReference>
<dbReference type="Pfam" id="PF04752">
    <property type="entry name" value="ChaC"/>
    <property type="match status" value="1"/>
</dbReference>
<evidence type="ECO:0000256" key="1">
    <source>
        <dbReference type="ARBA" id="ARBA00012344"/>
    </source>
</evidence>
<accession>Q5KJE8</accession>
<reference evidence="3 4" key="1">
    <citation type="journal article" date="2005" name="Science">
        <title>The genome of the basidiomycetous yeast and human pathogen Cryptococcus neoformans.</title>
        <authorList>
            <person name="Loftus B.J."/>
            <person name="Fung E."/>
            <person name="Roncaglia P."/>
            <person name="Rowley D."/>
            <person name="Amedeo P."/>
            <person name="Bruno D."/>
            <person name="Vamathevan J."/>
            <person name="Miranda M."/>
            <person name="Anderson I.J."/>
            <person name="Fraser J.A."/>
            <person name="Allen J.E."/>
            <person name="Bosdet I.E."/>
            <person name="Brent M.R."/>
            <person name="Chiu R."/>
            <person name="Doering T.L."/>
            <person name="Donlin M.J."/>
            <person name="D'Souza C.A."/>
            <person name="Fox D.S."/>
            <person name="Grinberg V."/>
            <person name="Fu J."/>
            <person name="Fukushima M."/>
            <person name="Haas B.J."/>
            <person name="Huang J.C."/>
            <person name="Janbon G."/>
            <person name="Jones S.J."/>
            <person name="Koo H.L."/>
            <person name="Krzywinski M.I."/>
            <person name="Kwon-Chung J.K."/>
            <person name="Lengeler K.B."/>
            <person name="Maiti R."/>
            <person name="Marra M.A."/>
            <person name="Marra R.E."/>
            <person name="Mathewson C.A."/>
            <person name="Mitchell T.G."/>
            <person name="Pertea M."/>
            <person name="Riggs F.R."/>
            <person name="Salzberg S.L."/>
            <person name="Schein J.E."/>
            <person name="Shvartsbeyn A."/>
            <person name="Shin H."/>
            <person name="Shumway M."/>
            <person name="Specht C.A."/>
            <person name="Suh B.B."/>
            <person name="Tenney A."/>
            <person name="Utterback T.R."/>
            <person name="Wickes B.L."/>
            <person name="Wortman J.R."/>
            <person name="Wye N.H."/>
            <person name="Kronstad J.W."/>
            <person name="Lodge J.K."/>
            <person name="Heitman J."/>
            <person name="Davis R.W."/>
            <person name="Fraser C.M."/>
            <person name="Hyman R.W."/>
        </authorList>
    </citation>
    <scope>NUCLEOTIDE SEQUENCE [LARGE SCALE GENOMIC DNA]</scope>
    <source>
        <strain evidence="4">JEC21 / ATCC MYA-565</strain>
    </source>
</reference>
<dbReference type="FunCoup" id="Q5KJE8">
    <property type="interactions" value="299"/>
</dbReference>
<dbReference type="OrthoDB" id="5894at2759"/>
<dbReference type="FunFam" id="3.10.490.10:FF:000032">
    <property type="entry name" value="Gamma-glutamylcyclotransferase"/>
    <property type="match status" value="1"/>
</dbReference>
<dbReference type="GO" id="GO:0006751">
    <property type="term" value="P:glutathione catabolic process"/>
    <property type="evidence" value="ECO:0000318"/>
    <property type="project" value="GO_Central"/>
</dbReference>
<evidence type="ECO:0000313" key="4">
    <source>
        <dbReference type="Proteomes" id="UP000002149"/>
    </source>
</evidence>
<dbReference type="RefSeq" id="XP_024512530.1">
    <property type="nucleotide sequence ID" value="XM_024656903.1"/>
</dbReference>
<protein>
    <recommendedName>
        <fullName evidence="1">glutathione-specific gamma-glutamylcyclotransferase</fullName>
        <ecNumber evidence="1">4.3.2.7</ecNumber>
    </recommendedName>
</protein>
<sequence length="221" mass="25015">MVYWVFGYGSLIFKPPPHAVEQISGYVKGVVRRFAQSSIDHRGTPEHPGRVVTVVEAKVWHGLEGITLKDDEILPDDYVWGIAYRIDSEKAEEVKAYMEYREKHGYTCHLVPVYTRSADGKQEVIAVESSTIWIGEPEDPAFGELLLFFSCKMTDAARHLVGFEPLDTLAKTVLESEGPSGPNKDYLFKLAESVRHLYPHVKDDYLFNLERAVRALDITQG</sequence>
<keyword evidence="4" id="KW-1185">Reference proteome</keyword>
<dbReference type="InParanoid" id="Q5KJE8"/>
<name>Q5KJE8_CRYD1</name>
<dbReference type="GO" id="GO:0005737">
    <property type="term" value="C:cytoplasm"/>
    <property type="evidence" value="ECO:0000318"/>
    <property type="project" value="GO_Central"/>
</dbReference>
<dbReference type="HOGENOM" id="CLU_070703_2_2_1"/>
<keyword evidence="2" id="KW-0456">Lyase</keyword>
<dbReference type="Proteomes" id="UP000002149">
    <property type="component" value="Chromosome 3"/>
</dbReference>
<dbReference type="AlphaFoldDB" id="Q5KJE8"/>
<dbReference type="PaxDb" id="214684-Q5KJE8"/>
<dbReference type="PANTHER" id="PTHR12192">
    <property type="entry name" value="CATION TRANSPORT PROTEIN CHAC-RELATED"/>
    <property type="match status" value="1"/>
</dbReference>
<dbReference type="Gene3D" id="3.10.490.10">
    <property type="entry name" value="Gamma-glutamyl cyclotransferase-like"/>
    <property type="match status" value="1"/>
</dbReference>
<organism evidence="3 4">
    <name type="scientific">Cryptococcus deneoformans (strain JEC21 / ATCC MYA-565)</name>
    <name type="common">Cryptococcus neoformans var. neoformans serotype D</name>
    <dbReference type="NCBI Taxonomy" id="214684"/>
    <lineage>
        <taxon>Eukaryota</taxon>
        <taxon>Fungi</taxon>
        <taxon>Dikarya</taxon>
        <taxon>Basidiomycota</taxon>
        <taxon>Agaricomycotina</taxon>
        <taxon>Tremellomycetes</taxon>
        <taxon>Tremellales</taxon>
        <taxon>Cryptococcaceae</taxon>
        <taxon>Cryptococcus</taxon>
        <taxon>Cryptococcus neoformans species complex</taxon>
    </lineage>
</organism>
<gene>
    <name evidence="3" type="ordered locus">CNC06790</name>
</gene>
<dbReference type="VEuPathDB" id="FungiDB:CNC06790"/>
<evidence type="ECO:0000313" key="3">
    <source>
        <dbReference type="EMBL" id="AAW42618.2"/>
    </source>
</evidence>
<dbReference type="GeneID" id="3256203"/>
<dbReference type="InterPro" id="IPR013024">
    <property type="entry name" value="GGCT-like"/>
</dbReference>
<dbReference type="EMBL" id="AE017343">
    <property type="protein sequence ID" value="AAW42618.2"/>
    <property type="molecule type" value="Genomic_DNA"/>
</dbReference>
<dbReference type="EC" id="4.3.2.7" evidence="1"/>
<accession>Q55WV0</accession>
<dbReference type="GO" id="GO:0061928">
    <property type="term" value="F:glutathione specific gamma-glutamylcyclotransferase activity"/>
    <property type="evidence" value="ECO:0000318"/>
    <property type="project" value="GO_Central"/>
</dbReference>
<dbReference type="STRING" id="214684.Q5KJE8"/>
<dbReference type="PANTHER" id="PTHR12192:SF2">
    <property type="entry name" value="GLUTATHIONE-SPECIFIC GAMMA-GLUTAMYLCYCLOTRANSFERASE 2"/>
    <property type="match status" value="1"/>
</dbReference>
<dbReference type="KEGG" id="cne:CNC06790"/>
<evidence type="ECO:0000256" key="2">
    <source>
        <dbReference type="ARBA" id="ARBA00023239"/>
    </source>
</evidence>
<proteinExistence type="predicted"/>
<dbReference type="InterPro" id="IPR006840">
    <property type="entry name" value="ChaC"/>
</dbReference>